<dbReference type="GeneID" id="106477196"/>
<evidence type="ECO:0000313" key="4">
    <source>
        <dbReference type="RefSeq" id="XP_013793242.2"/>
    </source>
</evidence>
<dbReference type="PANTHER" id="PTHR43969:SF9">
    <property type="entry name" value="GLUTATHIONE S TRANSFERASE D10, ISOFORM A-RELATED"/>
    <property type="match status" value="1"/>
</dbReference>
<dbReference type="PANTHER" id="PTHR43969">
    <property type="entry name" value="GLUTATHIONE S TRANSFERASE D10, ISOFORM A-RELATED"/>
    <property type="match status" value="1"/>
</dbReference>
<dbReference type="PROSITE" id="PS50405">
    <property type="entry name" value="GST_CTER"/>
    <property type="match status" value="1"/>
</dbReference>
<evidence type="ECO:0000259" key="2">
    <source>
        <dbReference type="PROSITE" id="PS50405"/>
    </source>
</evidence>
<gene>
    <name evidence="4" type="primary">LOC106477196</name>
</gene>
<dbReference type="CDD" id="cd03177">
    <property type="entry name" value="GST_C_Delta_Epsilon"/>
    <property type="match status" value="1"/>
</dbReference>
<feature type="domain" description="GST C-terminal" evidence="2">
    <location>
        <begin position="1"/>
        <end position="114"/>
    </location>
</feature>
<keyword evidence="3" id="KW-1185">Reference proteome</keyword>
<evidence type="ECO:0000313" key="3">
    <source>
        <dbReference type="Proteomes" id="UP000694941"/>
    </source>
</evidence>
<dbReference type="RefSeq" id="XP_013793242.2">
    <property type="nucleotide sequence ID" value="XM_013937788.2"/>
</dbReference>
<dbReference type="Gene3D" id="1.20.1050.10">
    <property type="match status" value="1"/>
</dbReference>
<sequence length="114" mass="13231">MVKACLMFFLLQYPQVFHGQAPDPEKENNYKTALGHLEKYLEKSSYIAGDQLTLADISIMASLSMMQVLDYDFSSYPNLTAWISKVKQEIPDYKEVNEEPIEAFKNWVKSQRDK</sequence>
<accession>A0ABM1C2W3</accession>
<dbReference type="InterPro" id="IPR010987">
    <property type="entry name" value="Glutathione-S-Trfase_C-like"/>
</dbReference>
<feature type="signal peptide" evidence="1">
    <location>
        <begin position="1"/>
        <end position="19"/>
    </location>
</feature>
<feature type="chain" id="PRO_5045625051" evidence="1">
    <location>
        <begin position="20"/>
        <end position="114"/>
    </location>
</feature>
<protein>
    <submittedName>
        <fullName evidence="4">Glutathione S-transferase 1-like</fullName>
    </submittedName>
</protein>
<dbReference type="InterPro" id="IPR004046">
    <property type="entry name" value="GST_C"/>
</dbReference>
<name>A0ABM1C2W3_LIMPO</name>
<dbReference type="InterPro" id="IPR036282">
    <property type="entry name" value="Glutathione-S-Trfase_C_sf"/>
</dbReference>
<proteinExistence type="predicted"/>
<dbReference type="Pfam" id="PF00043">
    <property type="entry name" value="GST_C"/>
    <property type="match status" value="1"/>
</dbReference>
<reference evidence="4" key="1">
    <citation type="submission" date="2025-08" db="UniProtKB">
        <authorList>
            <consortium name="RefSeq"/>
        </authorList>
    </citation>
    <scope>IDENTIFICATION</scope>
    <source>
        <tissue evidence="4">Muscle</tissue>
    </source>
</reference>
<evidence type="ECO:0000256" key="1">
    <source>
        <dbReference type="SAM" id="SignalP"/>
    </source>
</evidence>
<organism evidence="3 4">
    <name type="scientific">Limulus polyphemus</name>
    <name type="common">Atlantic horseshoe crab</name>
    <dbReference type="NCBI Taxonomy" id="6850"/>
    <lineage>
        <taxon>Eukaryota</taxon>
        <taxon>Metazoa</taxon>
        <taxon>Ecdysozoa</taxon>
        <taxon>Arthropoda</taxon>
        <taxon>Chelicerata</taxon>
        <taxon>Merostomata</taxon>
        <taxon>Xiphosura</taxon>
        <taxon>Limulidae</taxon>
        <taxon>Limulus</taxon>
    </lineage>
</organism>
<keyword evidence="1" id="KW-0732">Signal</keyword>
<dbReference type="Proteomes" id="UP000694941">
    <property type="component" value="Unplaced"/>
</dbReference>
<dbReference type="SUPFAM" id="SSF47616">
    <property type="entry name" value="GST C-terminal domain-like"/>
    <property type="match status" value="1"/>
</dbReference>